<accession>A0A078AVX0</accession>
<reference evidence="1 2" key="1">
    <citation type="submission" date="2014-06" db="EMBL/GenBank/DDBJ databases">
        <authorList>
            <person name="Swart Estienne"/>
        </authorList>
    </citation>
    <scope>NUCLEOTIDE SEQUENCE [LARGE SCALE GENOMIC DNA]</scope>
    <source>
        <strain evidence="1 2">130c</strain>
    </source>
</reference>
<gene>
    <name evidence="1" type="primary">Contig19133.g20294</name>
    <name evidence="1" type="ORF">STYLEM_15692</name>
</gene>
<keyword evidence="2" id="KW-1185">Reference proteome</keyword>
<evidence type="ECO:0000313" key="2">
    <source>
        <dbReference type="Proteomes" id="UP000039865"/>
    </source>
</evidence>
<dbReference type="InParanoid" id="A0A078AVX0"/>
<dbReference type="EMBL" id="CCKQ01014802">
    <property type="protein sequence ID" value="CDW86595.1"/>
    <property type="molecule type" value="Genomic_DNA"/>
</dbReference>
<protein>
    <submittedName>
        <fullName evidence="1">Uncharacterized protein</fullName>
    </submittedName>
</protein>
<proteinExistence type="predicted"/>
<evidence type="ECO:0000313" key="1">
    <source>
        <dbReference type="EMBL" id="CDW86595.1"/>
    </source>
</evidence>
<name>A0A078AVX0_STYLE</name>
<sequence length="593" mass="69973">MDLEKNLLEEDKINIQQRNQPLILEMNTPSENNLWDIVNEYISYNKMKQQFKVQNDIQLYKEYLKQTEEIIRFGFKNTDDNSFPKYQQMLMDFFLEQSDQGSLDYMKQTMTRINLIEAPPAYSKNINKLNKIVEYILFSLCQALKVKKSFCDIFPIILKAIEEKKHQFQSEGIKDNDYLEIIVSLDALKLNGAIQRRYRNETVLDKRLWILTLVKKLIQKDQSTNLSYDNLIGNLRDGEIGNKVKKQIFQEFFAQNNLDKDFQDQFYQTESNFFQDNLVDTHFNILSTQPVPVHTKAQSPGSSQFKRETSKAREALIRTVKRINIIKRLSIIRRVNEVIEKVTTEEKQQGLITFKKLVKILNICHIYIPLIQIKPNNSTEFSLDIRDMIELTTSKEKYKRYVYLQTQSILQIIKGFGVHLTINNLFLLITRFIIDKPLYFIPPIEVSCLVAECYYSHIILKESHLRKRFLEKLKSEYNGLLRPQLEVYLYDELQIDNLAESHKILFKILMSKLKSKVDHPGVINKAILSEQKIIYKYKDIEEEVIKKIAAQNMLKEINDSSLMKLLKVIAKKVQDGKTLMKQRTTISNFKRKR</sequence>
<dbReference type="Proteomes" id="UP000039865">
    <property type="component" value="Unassembled WGS sequence"/>
</dbReference>
<organism evidence="1 2">
    <name type="scientific">Stylonychia lemnae</name>
    <name type="common">Ciliate</name>
    <dbReference type="NCBI Taxonomy" id="5949"/>
    <lineage>
        <taxon>Eukaryota</taxon>
        <taxon>Sar</taxon>
        <taxon>Alveolata</taxon>
        <taxon>Ciliophora</taxon>
        <taxon>Intramacronucleata</taxon>
        <taxon>Spirotrichea</taxon>
        <taxon>Stichotrichia</taxon>
        <taxon>Sporadotrichida</taxon>
        <taxon>Oxytrichidae</taxon>
        <taxon>Stylonychinae</taxon>
        <taxon>Stylonychia</taxon>
    </lineage>
</organism>
<dbReference type="AlphaFoldDB" id="A0A078AVX0"/>